<reference evidence="1" key="1">
    <citation type="submission" date="2022-06" db="EMBL/GenBank/DDBJ databases">
        <title>Phylogenomic reconstructions and comparative analyses of Kickxellomycotina fungi.</title>
        <authorList>
            <person name="Reynolds N.K."/>
            <person name="Stajich J.E."/>
            <person name="Barry K."/>
            <person name="Grigoriev I.V."/>
            <person name="Crous P."/>
            <person name="Smith M.E."/>
        </authorList>
    </citation>
    <scope>NUCLEOTIDE SEQUENCE</scope>
    <source>
        <strain evidence="1">RSA 2271</strain>
    </source>
</reference>
<evidence type="ECO:0000313" key="2">
    <source>
        <dbReference type="Proteomes" id="UP001145114"/>
    </source>
</evidence>
<comment type="caution">
    <text evidence="1">The sequence shown here is derived from an EMBL/GenBank/DDBJ whole genome shotgun (WGS) entry which is preliminary data.</text>
</comment>
<proteinExistence type="predicted"/>
<name>A0ACC1HRY3_9FUNG</name>
<dbReference type="EMBL" id="JAMZIH010001542">
    <property type="protein sequence ID" value="KAJ1678101.1"/>
    <property type="molecule type" value="Genomic_DNA"/>
</dbReference>
<dbReference type="Proteomes" id="UP001145114">
    <property type="component" value="Unassembled WGS sequence"/>
</dbReference>
<feature type="non-terminal residue" evidence="1">
    <location>
        <position position="122"/>
    </location>
</feature>
<organism evidence="1 2">
    <name type="scientific">Spiromyces aspiralis</name>
    <dbReference type="NCBI Taxonomy" id="68401"/>
    <lineage>
        <taxon>Eukaryota</taxon>
        <taxon>Fungi</taxon>
        <taxon>Fungi incertae sedis</taxon>
        <taxon>Zoopagomycota</taxon>
        <taxon>Kickxellomycotina</taxon>
        <taxon>Kickxellomycetes</taxon>
        <taxon>Kickxellales</taxon>
        <taxon>Kickxellaceae</taxon>
        <taxon>Spiromyces</taxon>
    </lineage>
</organism>
<evidence type="ECO:0000313" key="1">
    <source>
        <dbReference type="EMBL" id="KAJ1678101.1"/>
    </source>
</evidence>
<gene>
    <name evidence="1" type="ORF">EV182_004775</name>
</gene>
<keyword evidence="2" id="KW-1185">Reference proteome</keyword>
<protein>
    <submittedName>
        <fullName evidence="1">Uncharacterized protein</fullName>
    </submittedName>
</protein>
<sequence>MLHLLGVNLPDQKVVSVALTYFYGVGKATAERICSQLSIHRQCKLYELNEAQLNRLSGLLSGMTLGTDLERQARRNVQHLRQIGTYIGKRHAQGLPVHGQRTRNNCKTAKRLNGRLLRKYST</sequence>
<accession>A0ACC1HRY3</accession>